<sequence>MVLNFFATFLFLTLFCFYSVMSICCMNDCCRRQVLDWCCSRKSCNMFCCNCDDRCWDDSFPDFCEHSFLRSVARTKPGGNASQLFHLVDSNNDGRLSEQETQHHLDTRFTKLGFAAMDINKICLLKKKSSMSL</sequence>
<accession>A0A915DBY2</accession>
<keyword evidence="2" id="KW-1185">Reference proteome</keyword>
<keyword evidence="1" id="KW-0732">Signal</keyword>
<feature type="chain" id="PRO_5037964916" evidence="1">
    <location>
        <begin position="23"/>
        <end position="133"/>
    </location>
</feature>
<dbReference type="Proteomes" id="UP000887574">
    <property type="component" value="Unplaced"/>
</dbReference>
<evidence type="ECO:0000313" key="3">
    <source>
        <dbReference type="WBParaSite" id="jg18295"/>
    </source>
</evidence>
<dbReference type="AlphaFoldDB" id="A0A915DBY2"/>
<organism evidence="2 3">
    <name type="scientific">Ditylenchus dipsaci</name>
    <dbReference type="NCBI Taxonomy" id="166011"/>
    <lineage>
        <taxon>Eukaryota</taxon>
        <taxon>Metazoa</taxon>
        <taxon>Ecdysozoa</taxon>
        <taxon>Nematoda</taxon>
        <taxon>Chromadorea</taxon>
        <taxon>Rhabditida</taxon>
        <taxon>Tylenchina</taxon>
        <taxon>Tylenchomorpha</taxon>
        <taxon>Sphaerularioidea</taxon>
        <taxon>Anguinidae</taxon>
        <taxon>Anguininae</taxon>
        <taxon>Ditylenchus</taxon>
    </lineage>
</organism>
<proteinExistence type="predicted"/>
<reference evidence="3" key="1">
    <citation type="submission" date="2022-11" db="UniProtKB">
        <authorList>
            <consortium name="WormBaseParasite"/>
        </authorList>
    </citation>
    <scope>IDENTIFICATION</scope>
</reference>
<evidence type="ECO:0000256" key="1">
    <source>
        <dbReference type="SAM" id="SignalP"/>
    </source>
</evidence>
<name>A0A915DBY2_9BILA</name>
<evidence type="ECO:0000313" key="2">
    <source>
        <dbReference type="Proteomes" id="UP000887574"/>
    </source>
</evidence>
<feature type="signal peptide" evidence="1">
    <location>
        <begin position="1"/>
        <end position="22"/>
    </location>
</feature>
<dbReference type="WBParaSite" id="jg18295">
    <property type="protein sequence ID" value="jg18295"/>
    <property type="gene ID" value="jg18295"/>
</dbReference>
<protein>
    <submittedName>
        <fullName evidence="3">EF-hand domain-containing protein</fullName>
    </submittedName>
</protein>